<dbReference type="HAMAP" id="MF_00376">
    <property type="entry name" value="Dephospho_CoA_kinase"/>
    <property type="match status" value="1"/>
</dbReference>
<dbReference type="FunFam" id="3.40.50.300:FF:000991">
    <property type="entry name" value="Dephospho-CoA kinase"/>
    <property type="match status" value="1"/>
</dbReference>
<gene>
    <name evidence="9" type="ORF">A2W05_06205</name>
</gene>
<evidence type="ECO:0000256" key="4">
    <source>
        <dbReference type="ARBA" id="ARBA00022741"/>
    </source>
</evidence>
<dbReference type="GO" id="GO:0015937">
    <property type="term" value="P:coenzyme A biosynthetic process"/>
    <property type="evidence" value="ECO:0007669"/>
    <property type="project" value="UniProtKB-UniRule"/>
</dbReference>
<keyword evidence="4" id="KW-0547">Nucleotide-binding</keyword>
<comment type="similarity">
    <text evidence="1">Belongs to the CoaE family.</text>
</comment>
<evidence type="ECO:0000313" key="10">
    <source>
        <dbReference type="Proteomes" id="UP000178797"/>
    </source>
</evidence>
<evidence type="ECO:0000256" key="8">
    <source>
        <dbReference type="NCBIfam" id="TIGR00152"/>
    </source>
</evidence>
<evidence type="ECO:0000313" key="9">
    <source>
        <dbReference type="EMBL" id="OGL43629.1"/>
    </source>
</evidence>
<comment type="caution">
    <text evidence="9">The sequence shown here is derived from an EMBL/GenBank/DDBJ whole genome shotgun (WGS) entry which is preliminary data.</text>
</comment>
<keyword evidence="6" id="KW-0067">ATP-binding</keyword>
<keyword evidence="5 9" id="KW-0418">Kinase</keyword>
<dbReference type="PANTHER" id="PTHR10695">
    <property type="entry name" value="DEPHOSPHO-COA KINASE-RELATED"/>
    <property type="match status" value="1"/>
</dbReference>
<dbReference type="AlphaFoldDB" id="A0A1F7RPZ6"/>
<sequence length="189" mass="21465">MLLVGLTGGIATGKSLVSEILRGLGTYIIDADKIAREVVEPQKPAWLEIVEFFGKDIVNKDRTINRKRLGEIVFNDPLKKRKLEEIVHPRVIEEENRMLKEYLKIKPDGIVIIDAALLIEAGSHKRVDKLIVVYADKETQTKRLMERDGLSRTDTEKRIASQMPLDEKVKMADFVIDNSKGIEGTQRQT</sequence>
<dbReference type="Pfam" id="PF01121">
    <property type="entry name" value="CoaE"/>
    <property type="match status" value="1"/>
</dbReference>
<evidence type="ECO:0000256" key="6">
    <source>
        <dbReference type="ARBA" id="ARBA00022840"/>
    </source>
</evidence>
<evidence type="ECO:0000256" key="3">
    <source>
        <dbReference type="ARBA" id="ARBA00022679"/>
    </source>
</evidence>
<dbReference type="EC" id="2.7.1.24" evidence="8"/>
<keyword evidence="2" id="KW-0963">Cytoplasm</keyword>
<dbReference type="GO" id="GO:0004140">
    <property type="term" value="F:dephospho-CoA kinase activity"/>
    <property type="evidence" value="ECO:0007669"/>
    <property type="project" value="UniProtKB-UniRule"/>
</dbReference>
<accession>A0A1F7RPZ6</accession>
<dbReference type="Proteomes" id="UP000178797">
    <property type="component" value="Unassembled WGS sequence"/>
</dbReference>
<dbReference type="CDD" id="cd02022">
    <property type="entry name" value="DPCK"/>
    <property type="match status" value="1"/>
</dbReference>
<dbReference type="NCBIfam" id="TIGR00152">
    <property type="entry name" value="dephospho-CoA kinase"/>
    <property type="match status" value="1"/>
</dbReference>
<protein>
    <recommendedName>
        <fullName evidence="8">Dephospho-CoA kinase</fullName>
        <ecNumber evidence="8">2.7.1.24</ecNumber>
    </recommendedName>
</protein>
<keyword evidence="7" id="KW-0173">Coenzyme A biosynthesis</keyword>
<evidence type="ECO:0000256" key="2">
    <source>
        <dbReference type="ARBA" id="ARBA00022490"/>
    </source>
</evidence>
<dbReference type="SUPFAM" id="SSF52540">
    <property type="entry name" value="P-loop containing nucleoside triphosphate hydrolases"/>
    <property type="match status" value="1"/>
</dbReference>
<dbReference type="GO" id="GO:0005524">
    <property type="term" value="F:ATP binding"/>
    <property type="evidence" value="ECO:0007669"/>
    <property type="project" value="UniProtKB-KW"/>
</dbReference>
<name>A0A1F7RPZ6_9BACT</name>
<evidence type="ECO:0000256" key="5">
    <source>
        <dbReference type="ARBA" id="ARBA00022777"/>
    </source>
</evidence>
<evidence type="ECO:0000256" key="7">
    <source>
        <dbReference type="ARBA" id="ARBA00022993"/>
    </source>
</evidence>
<reference evidence="9 10" key="1">
    <citation type="journal article" date="2016" name="Nat. Commun.">
        <title>Thousands of microbial genomes shed light on interconnected biogeochemical processes in an aquifer system.</title>
        <authorList>
            <person name="Anantharaman K."/>
            <person name="Brown C.T."/>
            <person name="Hug L.A."/>
            <person name="Sharon I."/>
            <person name="Castelle C.J."/>
            <person name="Probst A.J."/>
            <person name="Thomas B.C."/>
            <person name="Singh A."/>
            <person name="Wilkins M.J."/>
            <person name="Karaoz U."/>
            <person name="Brodie E.L."/>
            <person name="Williams K.H."/>
            <person name="Hubbard S.S."/>
            <person name="Banfield J.F."/>
        </authorList>
    </citation>
    <scope>NUCLEOTIDE SEQUENCE [LARGE SCALE GENOMIC DNA]</scope>
</reference>
<dbReference type="EMBL" id="MGDE01000217">
    <property type="protein sequence ID" value="OGL43629.1"/>
    <property type="molecule type" value="Genomic_DNA"/>
</dbReference>
<evidence type="ECO:0000256" key="1">
    <source>
        <dbReference type="ARBA" id="ARBA00009018"/>
    </source>
</evidence>
<dbReference type="PROSITE" id="PS51219">
    <property type="entry name" value="DPCK"/>
    <property type="match status" value="1"/>
</dbReference>
<dbReference type="PANTHER" id="PTHR10695:SF46">
    <property type="entry name" value="BIFUNCTIONAL COENZYME A SYNTHASE-RELATED"/>
    <property type="match status" value="1"/>
</dbReference>
<keyword evidence="3" id="KW-0808">Transferase</keyword>
<proteinExistence type="inferred from homology"/>
<feature type="non-terminal residue" evidence="9">
    <location>
        <position position="189"/>
    </location>
</feature>
<organism evidence="9 10">
    <name type="scientific">Candidatus Schekmanbacteria bacterium RBG_16_38_10</name>
    <dbReference type="NCBI Taxonomy" id="1817879"/>
    <lineage>
        <taxon>Bacteria</taxon>
        <taxon>Candidatus Schekmaniibacteriota</taxon>
    </lineage>
</organism>
<dbReference type="Gene3D" id="3.40.50.300">
    <property type="entry name" value="P-loop containing nucleotide triphosphate hydrolases"/>
    <property type="match status" value="1"/>
</dbReference>
<dbReference type="InterPro" id="IPR027417">
    <property type="entry name" value="P-loop_NTPase"/>
</dbReference>
<dbReference type="GO" id="GO:0005737">
    <property type="term" value="C:cytoplasm"/>
    <property type="evidence" value="ECO:0007669"/>
    <property type="project" value="UniProtKB-UniRule"/>
</dbReference>
<dbReference type="InterPro" id="IPR001977">
    <property type="entry name" value="Depp_CoAkinase"/>
</dbReference>